<name>A0A3Q9GJY0_9ACTO</name>
<dbReference type="InterPro" id="IPR029044">
    <property type="entry name" value="Nucleotide-diphossugar_trans"/>
</dbReference>
<gene>
    <name evidence="1" type="ORF">EBQ10_04580</name>
</gene>
<dbReference type="PANTHER" id="PTHR43179">
    <property type="entry name" value="RHAMNOSYLTRANSFERASE WBBL"/>
    <property type="match status" value="1"/>
</dbReference>
<dbReference type="EMBL" id="CP033905">
    <property type="protein sequence ID" value="AZR06643.1"/>
    <property type="molecule type" value="Genomic_DNA"/>
</dbReference>
<reference evidence="1 2" key="1">
    <citation type="submission" date="2018-11" db="EMBL/GenBank/DDBJ databases">
        <title>Multidrug-resistant genes are associated with an 42-kb island TGI1 carrying a complex class 1 integron in a Trueperella pyogenes.</title>
        <authorList>
            <person name="Dong W."/>
        </authorList>
    </citation>
    <scope>NUCLEOTIDE SEQUENCE [LARGE SCALE GENOMIC DNA]</scope>
    <source>
        <strain evidence="1 2">TP4</strain>
    </source>
</reference>
<dbReference type="Gene3D" id="3.90.550.10">
    <property type="entry name" value="Spore Coat Polysaccharide Biosynthesis Protein SpsA, Chain A"/>
    <property type="match status" value="1"/>
</dbReference>
<keyword evidence="1" id="KW-0808">Transferase</keyword>
<proteinExistence type="predicted"/>
<evidence type="ECO:0000313" key="2">
    <source>
        <dbReference type="Proteomes" id="UP000275951"/>
    </source>
</evidence>
<organism evidence="1 2">
    <name type="scientific">Trueperella pyogenes</name>
    <dbReference type="NCBI Taxonomy" id="1661"/>
    <lineage>
        <taxon>Bacteria</taxon>
        <taxon>Bacillati</taxon>
        <taxon>Actinomycetota</taxon>
        <taxon>Actinomycetes</taxon>
        <taxon>Actinomycetales</taxon>
        <taxon>Actinomycetaceae</taxon>
        <taxon>Trueperella</taxon>
    </lineage>
</organism>
<accession>A0A3Q9GJY0</accession>
<dbReference type="AlphaFoldDB" id="A0A3Q9GJY0"/>
<dbReference type="PANTHER" id="PTHR43179:SF7">
    <property type="entry name" value="RHAMNOSYLTRANSFERASE WBBL"/>
    <property type="match status" value="1"/>
</dbReference>
<sequence length="470" mass="51141">MKILAIYRDNLSRKLAREAYAASQGRAWGWDLVEVSAGTCGVPCRLKGFSDPDEYVWVRPAGVVPACGAHEAVAVWMEDSQADAFYGDSIDNGHYVTRPRAERFSLWTMPNAGNSLIVRARILHDVLANLIDPDQWWYQLRLAAVEAGIEHIPAFLDSWDERWRPDTPGVGPAPFSWHKRAEVLQSQYVTTSALSDRSGPLQIAGNIAETRVSAIIPSIGSPIVTPEGSEPALLRCLDTLLASAGPHLAQIVVVAGPRMPQAVLDDARALAGDLLDVVRVADPFNFSTSINSGALAATGTHLLLLNDDVEALAPGWLDSMLGLATLPDVGAVGAKLLFPDGAIQHAGIIINPCSLEPNHLYMHLRPEEIADATVHAQAHFLAVTGACLLVSTKNFWAVGGLTEELPLNYNDVDFCLKLHACGLTNLQDNTISLIHRESTSRKSTLTDKEATWLHQWAPWIGHDPYSNVWM</sequence>
<dbReference type="RefSeq" id="WP_126920041.1">
    <property type="nucleotide sequence ID" value="NZ_CP033905.1"/>
</dbReference>
<protein>
    <submittedName>
        <fullName evidence="1">Glycosyltransferase family 2 protein</fullName>
    </submittedName>
</protein>
<dbReference type="SUPFAM" id="SSF53448">
    <property type="entry name" value="Nucleotide-diphospho-sugar transferases"/>
    <property type="match status" value="1"/>
</dbReference>
<evidence type="ECO:0000313" key="1">
    <source>
        <dbReference type="EMBL" id="AZR06643.1"/>
    </source>
</evidence>
<dbReference type="GO" id="GO:0016740">
    <property type="term" value="F:transferase activity"/>
    <property type="evidence" value="ECO:0007669"/>
    <property type="project" value="UniProtKB-KW"/>
</dbReference>
<dbReference type="Proteomes" id="UP000275951">
    <property type="component" value="Chromosome"/>
</dbReference>